<dbReference type="SUPFAM" id="SSF110395">
    <property type="entry name" value="CutC-like"/>
    <property type="match status" value="1"/>
</dbReference>
<organism evidence="3 4">
    <name type="scientific">Listeria monocytogenes</name>
    <dbReference type="NCBI Taxonomy" id="1639"/>
    <lineage>
        <taxon>Bacteria</taxon>
        <taxon>Bacillati</taxon>
        <taxon>Bacillota</taxon>
        <taxon>Bacilli</taxon>
        <taxon>Bacillales</taxon>
        <taxon>Listeriaceae</taxon>
        <taxon>Listeria</taxon>
    </lineage>
</organism>
<proteinExistence type="inferred from homology"/>
<dbReference type="PANTHER" id="PTHR12598:SF0">
    <property type="entry name" value="COPPER HOMEOSTASIS PROTEIN CUTC HOMOLOG"/>
    <property type="match status" value="1"/>
</dbReference>
<dbReference type="HAMAP" id="MF_00795">
    <property type="entry name" value="CutC"/>
    <property type="match status" value="1"/>
</dbReference>
<dbReference type="EMBL" id="AABBWO010000005">
    <property type="protein sequence ID" value="EAG4184727.1"/>
    <property type="molecule type" value="Genomic_DNA"/>
</dbReference>
<comment type="subcellular location">
    <subcellularLocation>
        <location evidence="2">Cytoplasm</location>
    </subcellularLocation>
</comment>
<comment type="caution">
    <text evidence="3">The sequence shown here is derived from an EMBL/GenBank/DDBJ whole genome shotgun (WGS) entry which is preliminary data.</text>
</comment>
<dbReference type="GO" id="GO:0005507">
    <property type="term" value="F:copper ion binding"/>
    <property type="evidence" value="ECO:0007669"/>
    <property type="project" value="TreeGrafter"/>
</dbReference>
<reference evidence="3 4" key="1">
    <citation type="submission" date="2018-06" db="EMBL/GenBank/DDBJ databases">
        <authorList>
            <consortium name="PulseNet: The National Subtyping Network for Foodborne Disease Surveillance"/>
            <person name="Tarr C.L."/>
            <person name="Trees E."/>
            <person name="Katz L.S."/>
            <person name="Carleton-Romer H.A."/>
            <person name="Stroika S."/>
            <person name="Kucerova Z."/>
            <person name="Roache K.F."/>
            <person name="Sabol A.L."/>
            <person name="Besser J."/>
            <person name="Gerner-Smidt P."/>
        </authorList>
    </citation>
    <scope>NUCLEOTIDE SEQUENCE [LARGE SCALE GENOMIC DNA]</scope>
    <source>
        <strain evidence="3 4">PNUSAL003001</strain>
    </source>
</reference>
<comment type="similarity">
    <text evidence="1 2">Belongs to the CutC family.</text>
</comment>
<evidence type="ECO:0000313" key="3">
    <source>
        <dbReference type="EMBL" id="EAG4184727.1"/>
    </source>
</evidence>
<dbReference type="Pfam" id="PF03932">
    <property type="entry name" value="CutC"/>
    <property type="match status" value="1"/>
</dbReference>
<name>A0AAN2XBQ0_LISMN</name>
<dbReference type="Gene3D" id="3.20.20.380">
    <property type="entry name" value="Copper homeostasis (CutC) domain"/>
    <property type="match status" value="1"/>
</dbReference>
<dbReference type="FunFam" id="3.20.20.380:FF:000004">
    <property type="entry name" value="Copper homeostasis protein CutC"/>
    <property type="match status" value="1"/>
</dbReference>
<keyword evidence="2" id="KW-0963">Cytoplasm</keyword>
<comment type="caution">
    <text evidence="2">Once thought to be involved in copper homeostasis, experiments in E.coli have shown this is not the case.</text>
</comment>
<dbReference type="GO" id="GO:0005737">
    <property type="term" value="C:cytoplasm"/>
    <property type="evidence" value="ECO:0007669"/>
    <property type="project" value="UniProtKB-SubCell"/>
</dbReference>
<evidence type="ECO:0000256" key="1">
    <source>
        <dbReference type="ARBA" id="ARBA00007768"/>
    </source>
</evidence>
<dbReference type="InterPro" id="IPR005627">
    <property type="entry name" value="CutC-like"/>
</dbReference>
<dbReference type="InterPro" id="IPR036822">
    <property type="entry name" value="CutC-like_dom_sf"/>
</dbReference>
<evidence type="ECO:0000313" key="4">
    <source>
        <dbReference type="Proteomes" id="UP000531172"/>
    </source>
</evidence>
<dbReference type="PANTHER" id="PTHR12598">
    <property type="entry name" value="COPPER HOMEOSTASIS PROTEIN CUTC"/>
    <property type="match status" value="1"/>
</dbReference>
<protein>
    <recommendedName>
        <fullName evidence="2">PF03932 family protein CutC</fullName>
    </recommendedName>
</protein>
<sequence length="234" mass="25859">MLEVIVQNPRDAYLAEKYGANRMEVVSAISEGGLTPSYGAIKEIVRASKLPAMMMIRPHSFSFVYDDADRIVMERDIELAKEVGVQGIVYGGITADGDIDQALLEKIIEWKGDLDLTFHRALEATKDIEASYQVLRTYGKDIKQLLTSGGTASALDSLPRLKRWIQDSEAQPDSFQILVGSGVKPENIATFQATLNHTDYHVGSAARGANDFSKDILKENIDILQQQINNIDSL</sequence>
<dbReference type="AlphaFoldDB" id="A0AAN2XBQ0"/>
<gene>
    <name evidence="2" type="primary">cutC</name>
    <name evidence="3" type="ORF">CAC64_10470</name>
</gene>
<evidence type="ECO:0000256" key="2">
    <source>
        <dbReference type="HAMAP-Rule" id="MF_00795"/>
    </source>
</evidence>
<dbReference type="Proteomes" id="UP000531172">
    <property type="component" value="Unassembled WGS sequence"/>
</dbReference>
<accession>A0AAN2XBQ0</accession>